<dbReference type="InterPro" id="IPR009100">
    <property type="entry name" value="AcylCoA_DH/oxidase_NM_dom_sf"/>
</dbReference>
<dbReference type="GO" id="GO:0050660">
    <property type="term" value="F:flavin adenine dinucleotide binding"/>
    <property type="evidence" value="ECO:0007669"/>
    <property type="project" value="InterPro"/>
</dbReference>
<dbReference type="SUPFAM" id="SSF56645">
    <property type="entry name" value="Acyl-CoA dehydrogenase NM domain-like"/>
    <property type="match status" value="1"/>
</dbReference>
<reference evidence="4" key="1">
    <citation type="submission" date="2021-12" db="EMBL/GenBank/DDBJ databases">
        <authorList>
            <person name="Zaccaron A."/>
            <person name="Stergiopoulos I."/>
        </authorList>
    </citation>
    <scope>NUCLEOTIDE SEQUENCE</scope>
    <source>
        <strain evidence="4">Race5_Kim</strain>
    </source>
</reference>
<dbReference type="PANTHER" id="PTHR48083">
    <property type="entry name" value="MEDIUM-CHAIN SPECIFIC ACYL-COA DEHYDROGENASE, MITOCHONDRIAL-RELATED"/>
    <property type="match status" value="1"/>
</dbReference>
<dbReference type="AlphaFoldDB" id="A0A9Q8LEB4"/>
<dbReference type="Gene3D" id="2.40.110.10">
    <property type="entry name" value="Butyryl-CoA Dehydrogenase, subunit A, domain 2"/>
    <property type="match status" value="1"/>
</dbReference>
<proteinExistence type="predicted"/>
<keyword evidence="5" id="KW-1185">Reference proteome</keyword>
<dbReference type="InterPro" id="IPR013786">
    <property type="entry name" value="AcylCoA_DH/ox_N"/>
</dbReference>
<dbReference type="GO" id="GO:0003995">
    <property type="term" value="F:acyl-CoA dehydrogenase activity"/>
    <property type="evidence" value="ECO:0007669"/>
    <property type="project" value="TreeGrafter"/>
</dbReference>
<dbReference type="EMBL" id="CP090166">
    <property type="protein sequence ID" value="UJO15822.1"/>
    <property type="molecule type" value="Genomic_DNA"/>
</dbReference>
<sequence>MGHSVDNNPFAEAPWLMGVPSPYYSDSHRRWQKTCREFVWKNLGQYGLQWTRQQSCEPEVYQTFADAPCLPAPLPIARLKALGIRELAGSLKLEEYDYFHYLIYMSEMYNCGLFSPAGVVVPGMAFGTPPILNYGNRELQDRVLPDLLLGKKRTCIAVTEPGAGSDLANLETEAIKDASGDNYIVNGCKKWLVVGQC</sequence>
<dbReference type="InterPro" id="IPR037069">
    <property type="entry name" value="AcylCoA_DH/ox_N_sf"/>
</dbReference>
<dbReference type="GO" id="GO:0005737">
    <property type="term" value="C:cytoplasm"/>
    <property type="evidence" value="ECO:0007669"/>
    <property type="project" value="TreeGrafter"/>
</dbReference>
<evidence type="ECO:0000259" key="3">
    <source>
        <dbReference type="Pfam" id="PF02771"/>
    </source>
</evidence>
<dbReference type="InterPro" id="IPR006091">
    <property type="entry name" value="Acyl-CoA_Oxase/DH_mid-dom"/>
</dbReference>
<evidence type="ECO:0000313" key="4">
    <source>
        <dbReference type="EMBL" id="UJO15822.1"/>
    </source>
</evidence>
<name>A0A9Q8LEB4_PASFU</name>
<dbReference type="RefSeq" id="XP_047760188.1">
    <property type="nucleotide sequence ID" value="XM_047904215.1"/>
</dbReference>
<organism evidence="4 5">
    <name type="scientific">Passalora fulva</name>
    <name type="common">Tomato leaf mold</name>
    <name type="synonym">Cladosporium fulvum</name>
    <dbReference type="NCBI Taxonomy" id="5499"/>
    <lineage>
        <taxon>Eukaryota</taxon>
        <taxon>Fungi</taxon>
        <taxon>Dikarya</taxon>
        <taxon>Ascomycota</taxon>
        <taxon>Pezizomycotina</taxon>
        <taxon>Dothideomycetes</taxon>
        <taxon>Dothideomycetidae</taxon>
        <taxon>Mycosphaerellales</taxon>
        <taxon>Mycosphaerellaceae</taxon>
        <taxon>Fulvia</taxon>
    </lineage>
</organism>
<dbReference type="Proteomes" id="UP000756132">
    <property type="component" value="Chromosome 4"/>
</dbReference>
<accession>A0A9Q8LEB4</accession>
<keyword evidence="1" id="KW-0560">Oxidoreductase</keyword>
<evidence type="ECO:0000313" key="5">
    <source>
        <dbReference type="Proteomes" id="UP000756132"/>
    </source>
</evidence>
<dbReference type="KEGG" id="ffu:CLAFUR5_05067"/>
<dbReference type="InterPro" id="IPR050741">
    <property type="entry name" value="Acyl-CoA_dehydrogenase"/>
</dbReference>
<feature type="domain" description="Acyl-CoA dehydrogenase/oxidase N-terminal" evidence="3">
    <location>
        <begin position="25"/>
        <end position="150"/>
    </location>
</feature>
<dbReference type="Pfam" id="PF02771">
    <property type="entry name" value="Acyl-CoA_dh_N"/>
    <property type="match status" value="1"/>
</dbReference>
<protein>
    <submittedName>
        <fullName evidence="4">Acyl-CoA dehydrogenase apdG</fullName>
    </submittedName>
</protein>
<dbReference type="OrthoDB" id="10254877at2759"/>
<gene>
    <name evidence="4" type="ORF">CLAFUR5_05067</name>
</gene>
<feature type="domain" description="Acyl-CoA oxidase/dehydrogenase middle" evidence="2">
    <location>
        <begin position="155"/>
        <end position="192"/>
    </location>
</feature>
<dbReference type="Gene3D" id="1.10.540.10">
    <property type="entry name" value="Acyl-CoA dehydrogenase/oxidase, N-terminal domain"/>
    <property type="match status" value="1"/>
</dbReference>
<dbReference type="GeneID" id="71984945"/>
<evidence type="ECO:0000256" key="1">
    <source>
        <dbReference type="ARBA" id="ARBA00023002"/>
    </source>
</evidence>
<evidence type="ECO:0000259" key="2">
    <source>
        <dbReference type="Pfam" id="PF02770"/>
    </source>
</evidence>
<dbReference type="PANTHER" id="PTHR48083:SF15">
    <property type="entry name" value="ACYL-COA DEHYDROGENASE APDG"/>
    <property type="match status" value="1"/>
</dbReference>
<dbReference type="InterPro" id="IPR046373">
    <property type="entry name" value="Acyl-CoA_Oxase/DH_mid-dom_sf"/>
</dbReference>
<dbReference type="GO" id="GO:0033539">
    <property type="term" value="P:fatty acid beta-oxidation using acyl-CoA dehydrogenase"/>
    <property type="evidence" value="ECO:0007669"/>
    <property type="project" value="TreeGrafter"/>
</dbReference>
<dbReference type="Pfam" id="PF02770">
    <property type="entry name" value="Acyl-CoA_dh_M"/>
    <property type="match status" value="1"/>
</dbReference>
<reference evidence="4" key="2">
    <citation type="journal article" date="2022" name="Microb. Genom.">
        <title>A chromosome-scale genome assembly of the tomato pathogen Cladosporium fulvum reveals a compartmentalized genome architecture and the presence of a dispensable chromosome.</title>
        <authorList>
            <person name="Zaccaron A.Z."/>
            <person name="Chen L.H."/>
            <person name="Samaras A."/>
            <person name="Stergiopoulos I."/>
        </authorList>
    </citation>
    <scope>NUCLEOTIDE SEQUENCE</scope>
    <source>
        <strain evidence="4">Race5_Kim</strain>
    </source>
</reference>